<dbReference type="GO" id="GO:0006542">
    <property type="term" value="P:glutamine biosynthetic process"/>
    <property type="evidence" value="ECO:0007669"/>
    <property type="project" value="InterPro"/>
</dbReference>
<evidence type="ECO:0000256" key="3">
    <source>
        <dbReference type="ARBA" id="ARBA00022840"/>
    </source>
</evidence>
<evidence type="ECO:0000313" key="9">
    <source>
        <dbReference type="Proteomes" id="UP000810292"/>
    </source>
</evidence>
<name>A0A9D9ND22_9SPIO</name>
<dbReference type="PROSITE" id="PS51986">
    <property type="entry name" value="GS_BETA_GRASP"/>
    <property type="match status" value="1"/>
</dbReference>
<dbReference type="Pfam" id="PF03951">
    <property type="entry name" value="Gln-synt_N"/>
    <property type="match status" value="1"/>
</dbReference>
<organism evidence="8 9">
    <name type="scientific">Candidatus Ornithospirochaeta stercoravium</name>
    <dbReference type="NCBI Taxonomy" id="2840897"/>
    <lineage>
        <taxon>Bacteria</taxon>
        <taxon>Pseudomonadati</taxon>
        <taxon>Spirochaetota</taxon>
        <taxon>Spirochaetia</taxon>
        <taxon>Spirochaetales</taxon>
        <taxon>Spirochaetaceae</taxon>
        <taxon>Spirochaetaceae incertae sedis</taxon>
        <taxon>Candidatus Ornithospirochaeta</taxon>
    </lineage>
</organism>
<gene>
    <name evidence="8" type="ORF">IAA72_04535</name>
</gene>
<evidence type="ECO:0000256" key="4">
    <source>
        <dbReference type="PROSITE-ProRule" id="PRU01330"/>
    </source>
</evidence>
<reference evidence="8" key="1">
    <citation type="submission" date="2020-10" db="EMBL/GenBank/DDBJ databases">
        <authorList>
            <person name="Gilroy R."/>
        </authorList>
    </citation>
    <scope>NUCLEOTIDE SEQUENCE</scope>
    <source>
        <strain evidence="8">14700</strain>
    </source>
</reference>
<comment type="similarity">
    <text evidence="4 5">Belongs to the glutamine synthetase family.</text>
</comment>
<dbReference type="EMBL" id="JADIMF010000073">
    <property type="protein sequence ID" value="MBO8469036.1"/>
    <property type="molecule type" value="Genomic_DNA"/>
</dbReference>
<evidence type="ECO:0000313" key="8">
    <source>
        <dbReference type="EMBL" id="MBO8469036.1"/>
    </source>
</evidence>
<dbReference type="AlphaFoldDB" id="A0A9D9ND22"/>
<dbReference type="InterPro" id="IPR008146">
    <property type="entry name" value="Gln_synth_cat_dom"/>
</dbReference>
<dbReference type="SUPFAM" id="SSF55931">
    <property type="entry name" value="Glutamine synthetase/guanido kinase"/>
    <property type="match status" value="1"/>
</dbReference>
<comment type="caution">
    <text evidence="8">The sequence shown here is derived from an EMBL/GenBank/DDBJ whole genome shotgun (WGS) entry which is preliminary data.</text>
</comment>
<dbReference type="SMART" id="SM01230">
    <property type="entry name" value="Gln-synt_C"/>
    <property type="match status" value="1"/>
</dbReference>
<keyword evidence="2" id="KW-0547">Nucleotide-binding</keyword>
<dbReference type="Pfam" id="PF00120">
    <property type="entry name" value="Gln-synt_C"/>
    <property type="match status" value="1"/>
</dbReference>
<dbReference type="Gene3D" id="3.10.20.70">
    <property type="entry name" value="Glutamine synthetase, N-terminal domain"/>
    <property type="match status" value="1"/>
</dbReference>
<dbReference type="GO" id="GO:0004356">
    <property type="term" value="F:glutamine synthetase activity"/>
    <property type="evidence" value="ECO:0007669"/>
    <property type="project" value="InterPro"/>
</dbReference>
<proteinExistence type="inferred from homology"/>
<dbReference type="PROSITE" id="PS51987">
    <property type="entry name" value="GS_CATALYTIC"/>
    <property type="match status" value="1"/>
</dbReference>
<keyword evidence="3" id="KW-0067">ATP-binding</keyword>
<sequence length="428" mass="48609">MDVRDIRELLSEYEIKFIRLAFCDISGIQKNIAIMADEFEHAVTHGVSFDASAIKGFLNVNESDLLLFPDLDTFSILPWRPSDRAVARFYCYITYPDRRPFEGDGRYLLSEIEKRSGQAGYSFLVGPECEFYLFETDDKGFPTLTPFDEAGYFDMAPLDRGENVRREICFALENMGLKPERSHHEHGPGQNEIDFRCSSPLKAADDLMTFKTAVKAIAQQHGLFASFLPKPLENESGNGLHINLSLYENAENLFEKEDPKAMSFMSGILRRMKEITPFANPLVSSYERLGQFEAPSTVSWSHQNRSTLVRIPYAEGHDCRMEVRSPDPAANPYLLISLLLSAGFEGIADELGPELEAAGDMLSSPLSERLPLSLSEAVEEARRSSFIRRVIPERIVEGYLEDREAEAAEYERNGKDHDYLISRYFRFV</sequence>
<protein>
    <submittedName>
        <fullName evidence="8">Glutamine synthetase</fullName>
    </submittedName>
</protein>
<evidence type="ECO:0000259" key="6">
    <source>
        <dbReference type="PROSITE" id="PS51986"/>
    </source>
</evidence>
<dbReference type="SUPFAM" id="SSF54368">
    <property type="entry name" value="Glutamine synthetase, N-terminal domain"/>
    <property type="match status" value="1"/>
</dbReference>
<keyword evidence="1" id="KW-0436">Ligase</keyword>
<dbReference type="PANTHER" id="PTHR43785:SF12">
    <property type="entry name" value="TYPE-1 GLUTAMINE SYNTHETASE 2"/>
    <property type="match status" value="1"/>
</dbReference>
<dbReference type="Gene3D" id="3.30.590.10">
    <property type="entry name" value="Glutamine synthetase/guanido kinase, catalytic domain"/>
    <property type="match status" value="1"/>
</dbReference>
<accession>A0A9D9ND22</accession>
<evidence type="ECO:0000256" key="1">
    <source>
        <dbReference type="ARBA" id="ARBA00022598"/>
    </source>
</evidence>
<feature type="domain" description="GS catalytic" evidence="7">
    <location>
        <begin position="105"/>
        <end position="428"/>
    </location>
</feature>
<dbReference type="InterPro" id="IPR036651">
    <property type="entry name" value="Gln_synt_N_sf"/>
</dbReference>
<evidence type="ECO:0000259" key="7">
    <source>
        <dbReference type="PROSITE" id="PS51987"/>
    </source>
</evidence>
<dbReference type="InterPro" id="IPR014746">
    <property type="entry name" value="Gln_synth/guanido_kin_cat_dom"/>
</dbReference>
<dbReference type="InterPro" id="IPR008147">
    <property type="entry name" value="Gln_synt_N"/>
</dbReference>
<feature type="domain" description="GS beta-grasp" evidence="6">
    <location>
        <begin position="13"/>
        <end position="98"/>
    </location>
</feature>
<reference evidence="8" key="2">
    <citation type="journal article" date="2021" name="PeerJ">
        <title>Extensive microbial diversity within the chicken gut microbiome revealed by metagenomics and culture.</title>
        <authorList>
            <person name="Gilroy R."/>
            <person name="Ravi A."/>
            <person name="Getino M."/>
            <person name="Pursley I."/>
            <person name="Horton D.L."/>
            <person name="Alikhan N.F."/>
            <person name="Baker D."/>
            <person name="Gharbi K."/>
            <person name="Hall N."/>
            <person name="Watson M."/>
            <person name="Adriaenssens E.M."/>
            <person name="Foster-Nyarko E."/>
            <person name="Jarju S."/>
            <person name="Secka A."/>
            <person name="Antonio M."/>
            <person name="Oren A."/>
            <person name="Chaudhuri R.R."/>
            <person name="La Ragione R."/>
            <person name="Hildebrand F."/>
            <person name="Pallen M.J."/>
        </authorList>
    </citation>
    <scope>NUCLEOTIDE SEQUENCE</scope>
    <source>
        <strain evidence="8">14700</strain>
    </source>
</reference>
<evidence type="ECO:0000256" key="2">
    <source>
        <dbReference type="ARBA" id="ARBA00022741"/>
    </source>
</evidence>
<evidence type="ECO:0000256" key="5">
    <source>
        <dbReference type="RuleBase" id="RU000384"/>
    </source>
</evidence>
<dbReference type="Proteomes" id="UP000810292">
    <property type="component" value="Unassembled WGS sequence"/>
</dbReference>
<dbReference type="GO" id="GO:0005524">
    <property type="term" value="F:ATP binding"/>
    <property type="evidence" value="ECO:0007669"/>
    <property type="project" value="UniProtKB-KW"/>
</dbReference>
<dbReference type="PANTHER" id="PTHR43785">
    <property type="entry name" value="GAMMA-GLUTAMYLPUTRESCINE SYNTHETASE"/>
    <property type="match status" value="1"/>
</dbReference>